<comment type="caution">
    <text evidence="1">The sequence shown here is derived from an EMBL/GenBank/DDBJ whole genome shotgun (WGS) entry which is preliminary data.</text>
</comment>
<gene>
    <name evidence="1" type="ORF">CI610_03572</name>
</gene>
<organism evidence="1">
    <name type="scientific">invertebrate metagenome</name>
    <dbReference type="NCBI Taxonomy" id="1711999"/>
    <lineage>
        <taxon>unclassified sequences</taxon>
        <taxon>metagenomes</taxon>
        <taxon>organismal metagenomes</taxon>
    </lineage>
</organism>
<accession>A0A2H9T2Q3</accession>
<name>A0A2H9T2Q3_9ZZZZ</name>
<dbReference type="EMBL" id="NSIT01000545">
    <property type="protein sequence ID" value="PJE77503.1"/>
    <property type="molecule type" value="Genomic_DNA"/>
</dbReference>
<protein>
    <submittedName>
        <fullName evidence="1">Uncharacterized protein</fullName>
    </submittedName>
</protein>
<evidence type="ECO:0000313" key="1">
    <source>
        <dbReference type="EMBL" id="PJE77503.1"/>
    </source>
</evidence>
<sequence>MEHVLEKDLFIKKKMTFLAHHHQMVGYSNRPASVVRRPSVRPPSVPPSVNNSCYRYF</sequence>
<reference evidence="1" key="1">
    <citation type="journal article" date="2017" name="Appl. Environ. Microbiol.">
        <title>Molecular characterization of an Endozoicomonas-like organism causing infection in king scallop Pecten maximus L.</title>
        <authorList>
            <person name="Cano I."/>
            <person name="van Aerle R."/>
            <person name="Ross S."/>
            <person name="Verner-Jeffreys D.W."/>
            <person name="Paley R.K."/>
            <person name="Rimmer G."/>
            <person name="Ryder D."/>
            <person name="Hooper P."/>
            <person name="Stone D."/>
            <person name="Feist S.W."/>
        </authorList>
    </citation>
    <scope>NUCLEOTIDE SEQUENCE</scope>
</reference>
<dbReference type="AlphaFoldDB" id="A0A2H9T2Q3"/>
<proteinExistence type="predicted"/>